<evidence type="ECO:0000256" key="1">
    <source>
        <dbReference type="SAM" id="SignalP"/>
    </source>
</evidence>
<evidence type="ECO:0008006" key="4">
    <source>
        <dbReference type="Google" id="ProtNLM"/>
    </source>
</evidence>
<keyword evidence="1" id="KW-0732">Signal</keyword>
<dbReference type="EMBL" id="JAPDHW010000008">
    <property type="protein sequence ID" value="MCW3169483.1"/>
    <property type="molecule type" value="Genomic_DNA"/>
</dbReference>
<dbReference type="Proteomes" id="UP001163731">
    <property type="component" value="Unassembled WGS sequence"/>
</dbReference>
<gene>
    <name evidence="2" type="ORF">OMO38_13220</name>
</gene>
<dbReference type="RefSeq" id="WP_264750669.1">
    <property type="nucleotide sequence ID" value="NZ_JAPDHW010000008.1"/>
</dbReference>
<name>A0ABT3I0B7_9FLAO</name>
<comment type="caution">
    <text evidence="2">The sequence shown here is derived from an EMBL/GenBank/DDBJ whole genome shotgun (WGS) entry which is preliminary data.</text>
</comment>
<feature type="chain" id="PRO_5046940338" description="Ig-like domain-containing protein" evidence="1">
    <location>
        <begin position="29"/>
        <end position="556"/>
    </location>
</feature>
<accession>A0ABT3I0B7</accession>
<evidence type="ECO:0000313" key="3">
    <source>
        <dbReference type="Proteomes" id="UP001163731"/>
    </source>
</evidence>
<reference evidence="2" key="1">
    <citation type="submission" date="2022-10" db="EMBL/GenBank/DDBJ databases">
        <title>Chryseobacterium babae sp. nov. isolated from the gut of the beetle Oryctes rhinoceros, and Chryseobacterium kimseyorum sp. nov., isolated from a stick insect rearing cage.</title>
        <authorList>
            <person name="Shelomi M."/>
            <person name="Han C.-J."/>
            <person name="Chen W.-M."/>
            <person name="Chen H.-K."/>
            <person name="Liaw S.-J."/>
            <person name="Muhle E."/>
            <person name="Clermont D."/>
        </authorList>
    </citation>
    <scope>NUCLEOTIDE SEQUENCE</scope>
    <source>
        <strain evidence="2">09-1422</strain>
    </source>
</reference>
<evidence type="ECO:0000313" key="2">
    <source>
        <dbReference type="EMBL" id="MCW3169483.1"/>
    </source>
</evidence>
<organism evidence="2 3">
    <name type="scientific">Chryseobacterium kimseyorum</name>
    <dbReference type="NCBI Taxonomy" id="2984028"/>
    <lineage>
        <taxon>Bacteria</taxon>
        <taxon>Pseudomonadati</taxon>
        <taxon>Bacteroidota</taxon>
        <taxon>Flavobacteriia</taxon>
        <taxon>Flavobacteriales</taxon>
        <taxon>Weeksellaceae</taxon>
        <taxon>Chryseobacterium group</taxon>
        <taxon>Chryseobacterium</taxon>
    </lineage>
</organism>
<proteinExistence type="predicted"/>
<dbReference type="InterPro" id="IPR013783">
    <property type="entry name" value="Ig-like_fold"/>
</dbReference>
<dbReference type="Gene3D" id="2.60.40.10">
    <property type="entry name" value="Immunoglobulins"/>
    <property type="match status" value="1"/>
</dbReference>
<keyword evidence="3" id="KW-1185">Reference proteome</keyword>
<sequence length="556" mass="58463">MKKFKPSFGRTQLLIVTAFLLLSNLVSAQTPTLIGEYVYSTKGQGAAGVPNFNYNIPSGKNRVMIVTAYFERDHIALGQNYPGTTADDIPQLLVGTHNISRYYYNYRFYGFTNNIPGYAYMSTSIISYRMSDLQSLPTGNTSFSFPSIASKPPQSAGDDVIISVSVFENASQSVPASTLIGNNSDAPSSSTTFSTLTSTAPIAPVGTSQANIVYIAHGAISQQSALNNSTGWIDINTETTNNALGQSYAGFPDDYGFRPNNEADGASMKTVYRSGISGNPTINFSRPTSTKILSYQGRITPVLPLARPSISGTVFNDTNGPATIQGTGTNAGGVYVNLIDINNNLVYSAAVASNGTYTIPSGLAVESNQYRMEISSNTGTAGNPAPLKMLPSGWETVGESSTGTSPYTSDGTNDGIINLTIGNTNLPEMRFGITTCAAGTTAPTVSSNLTNVCPATTVNLTTAQTSTAPSGTQIVWFTNNVHSGAPLTATQAANAGAGTYYAFYQGTSNASCYSAASNPLNVTINSCVICNAGTAESNQTIAYSTANCINFNWLNR</sequence>
<feature type="signal peptide" evidence="1">
    <location>
        <begin position="1"/>
        <end position="28"/>
    </location>
</feature>
<protein>
    <recommendedName>
        <fullName evidence="4">Ig-like domain-containing protein</fullName>
    </recommendedName>
</protein>